<protein>
    <submittedName>
        <fullName evidence="3">Uncharacterized protein</fullName>
    </submittedName>
</protein>
<dbReference type="AlphaFoldDB" id="A0A6C0AID8"/>
<keyword evidence="2" id="KW-1133">Transmembrane helix</keyword>
<proteinExistence type="predicted"/>
<accession>A0A6C0AID8</accession>
<evidence type="ECO:0000313" key="3">
    <source>
        <dbReference type="EMBL" id="QHS79539.1"/>
    </source>
</evidence>
<sequence length="141" mass="14968">MKLSRTELVAVILLIAYVAFFTHPPPAFVKILLSSPVGHIIALLGVLYVTVRQSLVVGVFMGIAYLMTGTGVTEYYTEPKPAEEKPDIAAMLKSLQSKDKLEKGDTVAHKAVAGKSETAPPPSKSIPDPAPPKKLGAVSTV</sequence>
<name>A0A6C0AID8_9ZZZZ</name>
<organism evidence="3">
    <name type="scientific">viral metagenome</name>
    <dbReference type="NCBI Taxonomy" id="1070528"/>
    <lineage>
        <taxon>unclassified sequences</taxon>
        <taxon>metagenomes</taxon>
        <taxon>organismal metagenomes</taxon>
    </lineage>
</organism>
<keyword evidence="2" id="KW-0472">Membrane</keyword>
<feature type="transmembrane region" description="Helical" evidence="2">
    <location>
        <begin position="39"/>
        <end position="66"/>
    </location>
</feature>
<evidence type="ECO:0000256" key="2">
    <source>
        <dbReference type="SAM" id="Phobius"/>
    </source>
</evidence>
<dbReference type="EMBL" id="MN740646">
    <property type="protein sequence ID" value="QHS79539.1"/>
    <property type="molecule type" value="Genomic_DNA"/>
</dbReference>
<feature type="compositionally biased region" description="Pro residues" evidence="1">
    <location>
        <begin position="119"/>
        <end position="132"/>
    </location>
</feature>
<keyword evidence="2" id="KW-0812">Transmembrane</keyword>
<feature type="region of interest" description="Disordered" evidence="1">
    <location>
        <begin position="100"/>
        <end position="141"/>
    </location>
</feature>
<reference evidence="3" key="1">
    <citation type="journal article" date="2020" name="Nature">
        <title>Giant virus diversity and host interactions through global metagenomics.</title>
        <authorList>
            <person name="Schulz F."/>
            <person name="Roux S."/>
            <person name="Paez-Espino D."/>
            <person name="Jungbluth S."/>
            <person name="Walsh D.A."/>
            <person name="Denef V.J."/>
            <person name="McMahon K.D."/>
            <person name="Konstantinidis K.T."/>
            <person name="Eloe-Fadrosh E.A."/>
            <person name="Kyrpides N.C."/>
            <person name="Woyke T."/>
        </authorList>
    </citation>
    <scope>NUCLEOTIDE SEQUENCE</scope>
    <source>
        <strain evidence="3">GVMAG-S-1035237-23</strain>
    </source>
</reference>
<evidence type="ECO:0000256" key="1">
    <source>
        <dbReference type="SAM" id="MobiDB-lite"/>
    </source>
</evidence>